<evidence type="ECO:0000313" key="8">
    <source>
        <dbReference type="EMBL" id="AKT41414.1"/>
    </source>
</evidence>
<gene>
    <name evidence="8" type="ORF">CMC5_056140</name>
</gene>
<evidence type="ECO:0000259" key="7">
    <source>
        <dbReference type="PROSITE" id="PS50011"/>
    </source>
</evidence>
<evidence type="ECO:0000256" key="2">
    <source>
        <dbReference type="ARBA" id="ARBA00022741"/>
    </source>
</evidence>
<dbReference type="InterPro" id="IPR011009">
    <property type="entry name" value="Kinase-like_dom_sf"/>
</dbReference>
<dbReference type="STRING" id="52.CMC5_056140"/>
<organism evidence="8 9">
    <name type="scientific">Chondromyces crocatus</name>
    <dbReference type="NCBI Taxonomy" id="52"/>
    <lineage>
        <taxon>Bacteria</taxon>
        <taxon>Pseudomonadati</taxon>
        <taxon>Myxococcota</taxon>
        <taxon>Polyangia</taxon>
        <taxon>Polyangiales</taxon>
        <taxon>Polyangiaceae</taxon>
        <taxon>Chondromyces</taxon>
    </lineage>
</organism>
<feature type="region of interest" description="Disordered" evidence="6">
    <location>
        <begin position="340"/>
        <end position="369"/>
    </location>
</feature>
<dbReference type="PROSITE" id="PS00107">
    <property type="entry name" value="PROTEIN_KINASE_ATP"/>
    <property type="match status" value="1"/>
</dbReference>
<evidence type="ECO:0000256" key="5">
    <source>
        <dbReference type="PROSITE-ProRule" id="PRU10141"/>
    </source>
</evidence>
<evidence type="ECO:0000313" key="9">
    <source>
        <dbReference type="Proteomes" id="UP000067626"/>
    </source>
</evidence>
<evidence type="ECO:0000256" key="4">
    <source>
        <dbReference type="ARBA" id="ARBA00022840"/>
    </source>
</evidence>
<dbReference type="GO" id="GO:0004674">
    <property type="term" value="F:protein serine/threonine kinase activity"/>
    <property type="evidence" value="ECO:0007669"/>
    <property type="project" value="UniProtKB-EC"/>
</dbReference>
<keyword evidence="9" id="KW-1185">Reference proteome</keyword>
<dbReference type="Gene3D" id="3.30.200.20">
    <property type="entry name" value="Phosphorylase Kinase, domain 1"/>
    <property type="match status" value="1"/>
</dbReference>
<protein>
    <submittedName>
        <fullName evidence="8">Protein kinase</fullName>
        <ecNumber evidence="8">2.7.11.1</ecNumber>
    </submittedName>
</protein>
<evidence type="ECO:0000256" key="1">
    <source>
        <dbReference type="ARBA" id="ARBA00022679"/>
    </source>
</evidence>
<dbReference type="InterPro" id="IPR008266">
    <property type="entry name" value="Tyr_kinase_AS"/>
</dbReference>
<dbReference type="Proteomes" id="UP000067626">
    <property type="component" value="Chromosome"/>
</dbReference>
<dbReference type="EC" id="2.7.11.1" evidence="8"/>
<evidence type="ECO:0000256" key="3">
    <source>
        <dbReference type="ARBA" id="ARBA00022777"/>
    </source>
</evidence>
<dbReference type="KEGG" id="ccro:CMC5_056140"/>
<accession>A0A0K1EKL0</accession>
<keyword evidence="4 5" id="KW-0067">ATP-binding</keyword>
<feature type="binding site" evidence="5">
    <location>
        <position position="45"/>
    </location>
    <ligand>
        <name>ATP</name>
        <dbReference type="ChEBI" id="CHEBI:30616"/>
    </ligand>
</feature>
<dbReference type="Gene3D" id="1.10.510.10">
    <property type="entry name" value="Transferase(Phosphotransferase) domain 1"/>
    <property type="match status" value="1"/>
</dbReference>
<dbReference type="GO" id="GO:0005524">
    <property type="term" value="F:ATP binding"/>
    <property type="evidence" value="ECO:0007669"/>
    <property type="project" value="UniProtKB-UniRule"/>
</dbReference>
<dbReference type="EMBL" id="CP012159">
    <property type="protein sequence ID" value="AKT41414.1"/>
    <property type="molecule type" value="Genomic_DNA"/>
</dbReference>
<dbReference type="PROSITE" id="PS50011">
    <property type="entry name" value="PROTEIN_KINASE_DOM"/>
    <property type="match status" value="1"/>
</dbReference>
<dbReference type="InterPro" id="IPR000719">
    <property type="entry name" value="Prot_kinase_dom"/>
</dbReference>
<name>A0A0K1EKL0_CHOCO</name>
<feature type="region of interest" description="Disordered" evidence="6">
    <location>
        <begin position="526"/>
        <end position="583"/>
    </location>
</feature>
<proteinExistence type="predicted"/>
<feature type="compositionally biased region" description="Low complexity" evidence="6">
    <location>
        <begin position="529"/>
        <end position="546"/>
    </location>
</feature>
<feature type="domain" description="Protein kinase" evidence="7">
    <location>
        <begin position="13"/>
        <end position="286"/>
    </location>
</feature>
<dbReference type="AlphaFoldDB" id="A0A0K1EKL0"/>
<feature type="compositionally biased region" description="Polar residues" evidence="6">
    <location>
        <begin position="574"/>
        <end position="583"/>
    </location>
</feature>
<dbReference type="Pfam" id="PF00069">
    <property type="entry name" value="Pkinase"/>
    <property type="match status" value="1"/>
</dbReference>
<dbReference type="SUPFAM" id="SSF56112">
    <property type="entry name" value="Protein kinase-like (PK-like)"/>
    <property type="match status" value="1"/>
</dbReference>
<keyword evidence="1 8" id="KW-0808">Transferase</keyword>
<reference evidence="8 9" key="1">
    <citation type="submission" date="2015-07" db="EMBL/GenBank/DDBJ databases">
        <title>Genome analysis of myxobacterium Chondromyces crocatus Cm c5 reveals a high potential for natural compound synthesis and the genetic basis for the loss of fruiting body formation.</title>
        <authorList>
            <person name="Zaburannyi N."/>
            <person name="Bunk B."/>
            <person name="Maier J."/>
            <person name="Overmann J."/>
            <person name="Mueller R."/>
        </authorList>
    </citation>
    <scope>NUCLEOTIDE SEQUENCE [LARGE SCALE GENOMIC DNA]</scope>
    <source>
        <strain evidence="8 9">Cm c5</strain>
    </source>
</reference>
<keyword evidence="2 5" id="KW-0547">Nucleotide-binding</keyword>
<dbReference type="PANTHER" id="PTHR43289:SF6">
    <property type="entry name" value="SERINE_THREONINE-PROTEIN KINASE NEKL-3"/>
    <property type="match status" value="1"/>
</dbReference>
<dbReference type="PROSITE" id="PS00109">
    <property type="entry name" value="PROTEIN_KINASE_TYR"/>
    <property type="match status" value="1"/>
</dbReference>
<dbReference type="PANTHER" id="PTHR43289">
    <property type="entry name" value="MITOGEN-ACTIVATED PROTEIN KINASE KINASE KINASE 20-RELATED"/>
    <property type="match status" value="1"/>
</dbReference>
<evidence type="ECO:0000256" key="6">
    <source>
        <dbReference type="SAM" id="MobiDB-lite"/>
    </source>
</evidence>
<dbReference type="InterPro" id="IPR017441">
    <property type="entry name" value="Protein_kinase_ATP_BS"/>
</dbReference>
<dbReference type="CDD" id="cd14014">
    <property type="entry name" value="STKc_PknB_like"/>
    <property type="match status" value="1"/>
</dbReference>
<feature type="compositionally biased region" description="Gly residues" evidence="6">
    <location>
        <begin position="351"/>
        <end position="363"/>
    </location>
</feature>
<sequence>MQGARSNNILGKYRLIAELGSGGMAEVFLAVAQGPGGFNKLTVIKQIRPQLAEDPEFLAMFLDEARLAARLNHPNVVQTNEVGHDGSRYFIAMEYLEGQPLNRLTGRLGRDRVPLGAHLRVLADALAGLHYAHDLTDYDGTPMDVVHRDVTPHNLFVTYDGQVKVVDFGIAKAMDSSAETRTGVLKGKIAYMAPEQARGERVDRRADVFAVGVMLWEAAVGKRLWTGIPDMAILARIVNGEIPTPRSQRPELPPELEAIILRAMAHRKEDRHRTAGELQADIENFLESFPDRSSTRDLGRALAQRFEEERSKIRSLVEAQLRDARSMPTDEYRAVDLPRLGRHSMTPPSMGGQGTGTGTGSEGDYGSWRSYRQPGSLTVATSASAAMAMPTARPKGLLLALAAAGGAGLAAGVWLLARHGASHATTETPAAIVAPAAQATGGQAANPSLPGVPGEVDLKVTARPAEARFFLDDVLLPGNPVSRRVPRDGSKHRLRAEAAGYKTETRELSFDKDFDIELALERESGGERAALTQPAGRGAAAAAKPAATPPPPEPPPPEEEPAMRRGGTKPVRQLDTTNPFMTP</sequence>
<keyword evidence="3 8" id="KW-0418">Kinase</keyword>
<dbReference type="RefSeq" id="WP_050433208.1">
    <property type="nucleotide sequence ID" value="NZ_CP012159.1"/>
</dbReference>